<dbReference type="CDD" id="cd05254">
    <property type="entry name" value="dTDP_HR_like_SDR_e"/>
    <property type="match status" value="1"/>
</dbReference>
<dbReference type="EC" id="1.1.1.133" evidence="3 6"/>
<name>A0A7C3UYN2_9BACT</name>
<evidence type="ECO:0000256" key="3">
    <source>
        <dbReference type="ARBA" id="ARBA00012929"/>
    </source>
</evidence>
<dbReference type="PANTHER" id="PTHR10491:SF4">
    <property type="entry name" value="METHIONINE ADENOSYLTRANSFERASE 2 SUBUNIT BETA"/>
    <property type="match status" value="1"/>
</dbReference>
<dbReference type="Gene3D" id="3.40.50.720">
    <property type="entry name" value="NAD(P)-binding Rossmann-like Domain"/>
    <property type="match status" value="1"/>
</dbReference>
<evidence type="ECO:0000256" key="5">
    <source>
        <dbReference type="ARBA" id="ARBA00048200"/>
    </source>
</evidence>
<dbReference type="UniPathway" id="UPA00124"/>
<dbReference type="SUPFAM" id="SSF51735">
    <property type="entry name" value="NAD(P)-binding Rossmann-fold domains"/>
    <property type="match status" value="1"/>
</dbReference>
<proteinExistence type="inferred from homology"/>
<protein>
    <recommendedName>
        <fullName evidence="4 6">dTDP-4-dehydrorhamnose reductase</fullName>
        <ecNumber evidence="3 6">1.1.1.133</ecNumber>
    </recommendedName>
</protein>
<feature type="domain" description="RmlD-like substrate binding" evidence="7">
    <location>
        <begin position="1"/>
        <end position="283"/>
    </location>
</feature>
<reference evidence="8" key="1">
    <citation type="journal article" date="2020" name="mSystems">
        <title>Genome- and Community-Level Interaction Insights into Carbon Utilization and Element Cycling Functions of Hydrothermarchaeota in Hydrothermal Sediment.</title>
        <authorList>
            <person name="Zhou Z."/>
            <person name="Liu Y."/>
            <person name="Xu W."/>
            <person name="Pan J."/>
            <person name="Luo Z.H."/>
            <person name="Li M."/>
        </authorList>
    </citation>
    <scope>NUCLEOTIDE SEQUENCE [LARGE SCALE GENOMIC DNA]</scope>
    <source>
        <strain evidence="8">SpSt-897</strain>
    </source>
</reference>
<comment type="pathway">
    <text evidence="1 6">Carbohydrate biosynthesis; dTDP-L-rhamnose biosynthesis.</text>
</comment>
<keyword evidence="6 8" id="KW-0560">Oxidoreductase</keyword>
<comment type="similarity">
    <text evidence="2 6">Belongs to the dTDP-4-dehydrorhamnose reductase family.</text>
</comment>
<evidence type="ECO:0000256" key="4">
    <source>
        <dbReference type="ARBA" id="ARBA00017099"/>
    </source>
</evidence>
<dbReference type="InterPro" id="IPR036291">
    <property type="entry name" value="NAD(P)-bd_dom_sf"/>
</dbReference>
<evidence type="ECO:0000256" key="1">
    <source>
        <dbReference type="ARBA" id="ARBA00004781"/>
    </source>
</evidence>
<dbReference type="Pfam" id="PF04321">
    <property type="entry name" value="RmlD_sub_bind"/>
    <property type="match status" value="1"/>
</dbReference>
<dbReference type="AlphaFoldDB" id="A0A7C3UYN2"/>
<organism evidence="8">
    <name type="scientific">Desulfobacca acetoxidans</name>
    <dbReference type="NCBI Taxonomy" id="60893"/>
    <lineage>
        <taxon>Bacteria</taxon>
        <taxon>Pseudomonadati</taxon>
        <taxon>Thermodesulfobacteriota</taxon>
        <taxon>Desulfobaccia</taxon>
        <taxon>Desulfobaccales</taxon>
        <taxon>Desulfobaccaceae</taxon>
        <taxon>Desulfobacca</taxon>
    </lineage>
</organism>
<dbReference type="PANTHER" id="PTHR10491">
    <property type="entry name" value="DTDP-4-DEHYDRORHAMNOSE REDUCTASE"/>
    <property type="match status" value="1"/>
</dbReference>
<evidence type="ECO:0000256" key="6">
    <source>
        <dbReference type="RuleBase" id="RU364082"/>
    </source>
</evidence>
<evidence type="ECO:0000259" key="7">
    <source>
        <dbReference type="Pfam" id="PF04321"/>
    </source>
</evidence>
<dbReference type="GO" id="GO:0019305">
    <property type="term" value="P:dTDP-rhamnose biosynthetic process"/>
    <property type="evidence" value="ECO:0007669"/>
    <property type="project" value="UniProtKB-UniPathway"/>
</dbReference>
<keyword evidence="6" id="KW-0521">NADP</keyword>
<dbReference type="InterPro" id="IPR029903">
    <property type="entry name" value="RmlD-like-bd"/>
</dbReference>
<dbReference type="InterPro" id="IPR005913">
    <property type="entry name" value="dTDP_dehydrorham_reduct"/>
</dbReference>
<dbReference type="NCBIfam" id="TIGR01214">
    <property type="entry name" value="rmlD"/>
    <property type="match status" value="1"/>
</dbReference>
<evidence type="ECO:0000256" key="2">
    <source>
        <dbReference type="ARBA" id="ARBA00010944"/>
    </source>
</evidence>
<comment type="function">
    <text evidence="6">Catalyzes the reduction of dTDP-6-deoxy-L-lyxo-4-hexulose to yield dTDP-L-rhamnose.</text>
</comment>
<comment type="catalytic activity">
    <reaction evidence="5">
        <text>dTDP-beta-L-rhamnose + NADP(+) = dTDP-4-dehydro-beta-L-rhamnose + NADPH + H(+)</text>
        <dbReference type="Rhea" id="RHEA:21796"/>
        <dbReference type="ChEBI" id="CHEBI:15378"/>
        <dbReference type="ChEBI" id="CHEBI:57510"/>
        <dbReference type="ChEBI" id="CHEBI:57783"/>
        <dbReference type="ChEBI" id="CHEBI:58349"/>
        <dbReference type="ChEBI" id="CHEBI:62830"/>
        <dbReference type="EC" id="1.1.1.133"/>
    </reaction>
</comment>
<dbReference type="GO" id="GO:0008831">
    <property type="term" value="F:dTDP-4-dehydrorhamnose reductase activity"/>
    <property type="evidence" value="ECO:0007669"/>
    <property type="project" value="UniProtKB-EC"/>
</dbReference>
<dbReference type="Gene3D" id="3.90.25.10">
    <property type="entry name" value="UDP-galactose 4-epimerase, domain 1"/>
    <property type="match status" value="1"/>
</dbReference>
<comment type="caution">
    <text evidence="8">The sequence shown here is derived from an EMBL/GenBank/DDBJ whole genome shotgun (WGS) entry which is preliminary data.</text>
</comment>
<dbReference type="EMBL" id="DTMF01000261">
    <property type="protein sequence ID" value="HGF34818.1"/>
    <property type="molecule type" value="Genomic_DNA"/>
</dbReference>
<gene>
    <name evidence="8" type="primary">rfbD</name>
    <name evidence="8" type="ORF">ENW96_10600</name>
</gene>
<accession>A0A7C3UYN2</accession>
<sequence length="291" mass="32784">MKILLTGKGGLLAHDCLEVLGGDHEVLALGREDLDIADPDRVAEAVSRWRPQVIINCAAFTQVDLCETAHEEAVRGNLTGPENLAVSAARYEALLAHVSTDYVFDGRKPLPHPYLEDDVPNPLSWYGRTKLEGEQAIREVADRYIIVRTAWLYGRGGPNFLTKILKTALSPQVPELRVVNDQFGSPTWSYRLAQQLARLVEAGAQGLYHASAEGYCTWFDLARRFLDRLGLDKPVSPCPTSDYPTPAVRPRNSILENRRLKKEGLNLMRPWEEDLDEFVDRFREELLRGVH</sequence>
<evidence type="ECO:0000313" key="8">
    <source>
        <dbReference type="EMBL" id="HGF34818.1"/>
    </source>
</evidence>